<protein>
    <recommendedName>
        <fullName evidence="16">7-dehydrocholesterol reductase</fullName>
        <ecNumber evidence="16">1.3.1.21</ecNumber>
    </recommendedName>
    <alternativeName>
        <fullName evidence="17">Sterol Delta(7)-reductase</fullName>
    </alternativeName>
</protein>
<evidence type="ECO:0000256" key="18">
    <source>
        <dbReference type="ARBA" id="ARBA00047795"/>
    </source>
</evidence>
<dbReference type="WBParaSite" id="EVEC_0001063501-mRNA-1">
    <property type="protein sequence ID" value="EVEC_0001063501-mRNA-1"/>
    <property type="gene ID" value="EVEC_0001063501"/>
</dbReference>
<evidence type="ECO:0000256" key="10">
    <source>
        <dbReference type="ARBA" id="ARBA00023002"/>
    </source>
</evidence>
<dbReference type="Gene3D" id="1.20.120.1630">
    <property type="match status" value="1"/>
</dbReference>
<comment type="catalytic activity">
    <reaction evidence="18">
        <text>cholesterol + NADP(+) = 7-dehydrocholesterol + NADPH + H(+)</text>
        <dbReference type="Rhea" id="RHEA:23984"/>
        <dbReference type="ChEBI" id="CHEBI:15378"/>
        <dbReference type="ChEBI" id="CHEBI:16113"/>
        <dbReference type="ChEBI" id="CHEBI:17759"/>
        <dbReference type="ChEBI" id="CHEBI:57783"/>
        <dbReference type="ChEBI" id="CHEBI:58349"/>
        <dbReference type="EC" id="1.3.1.21"/>
    </reaction>
    <physiologicalReaction direction="right-to-left" evidence="18">
        <dbReference type="Rhea" id="RHEA:23986"/>
    </physiologicalReaction>
</comment>
<dbReference type="AlphaFoldDB" id="A0A0N4VII2"/>
<keyword evidence="8" id="KW-0752">Steroid biosynthesis</keyword>
<evidence type="ECO:0000256" key="15">
    <source>
        <dbReference type="ARBA" id="ARBA00023221"/>
    </source>
</evidence>
<evidence type="ECO:0000256" key="17">
    <source>
        <dbReference type="ARBA" id="ARBA00042688"/>
    </source>
</evidence>
<evidence type="ECO:0000256" key="12">
    <source>
        <dbReference type="ARBA" id="ARBA00023098"/>
    </source>
</evidence>
<evidence type="ECO:0000256" key="4">
    <source>
        <dbReference type="ARBA" id="ARBA00022548"/>
    </source>
</evidence>
<gene>
    <name evidence="21" type="ORF">EVEC_LOCUS9978</name>
</gene>
<dbReference type="PANTHER" id="PTHR21257">
    <property type="entry name" value="DELTA(14)-STEROL REDUCTASE"/>
    <property type="match status" value="1"/>
</dbReference>
<comment type="catalytic activity">
    <reaction evidence="19">
        <text>7-dehydrodesmosterol + NADPH + H(+) = desmosterol + NADP(+)</text>
        <dbReference type="Rhea" id="RHEA:46740"/>
        <dbReference type="ChEBI" id="CHEBI:15378"/>
        <dbReference type="ChEBI" id="CHEBI:17737"/>
        <dbReference type="ChEBI" id="CHEBI:27910"/>
        <dbReference type="ChEBI" id="CHEBI:57783"/>
        <dbReference type="ChEBI" id="CHEBI:58349"/>
    </reaction>
    <physiologicalReaction direction="left-to-right" evidence="19">
        <dbReference type="Rhea" id="RHEA:46741"/>
    </physiologicalReaction>
</comment>
<evidence type="ECO:0000256" key="13">
    <source>
        <dbReference type="ARBA" id="ARBA00023136"/>
    </source>
</evidence>
<dbReference type="OrthoDB" id="5326588at2759"/>
<evidence type="ECO:0000256" key="9">
    <source>
        <dbReference type="ARBA" id="ARBA00022989"/>
    </source>
</evidence>
<evidence type="ECO:0000256" key="6">
    <source>
        <dbReference type="ARBA" id="ARBA00022778"/>
    </source>
</evidence>
<feature type="transmembrane region" description="Helical" evidence="20">
    <location>
        <begin position="112"/>
        <end position="139"/>
    </location>
</feature>
<dbReference type="GO" id="GO:0006695">
    <property type="term" value="P:cholesterol biosynthetic process"/>
    <property type="evidence" value="ECO:0007669"/>
    <property type="project" value="UniProtKB-KW"/>
</dbReference>
<evidence type="ECO:0000256" key="7">
    <source>
        <dbReference type="ARBA" id="ARBA00022857"/>
    </source>
</evidence>
<keyword evidence="9 20" id="KW-1133">Transmembrane helix</keyword>
<sequence length="172" mass="20626">MPRTDAICDIFFGTELSPILYTVDVKHFITYRIAFPLWALYDVSAIYHNSGLYGNVNVCLIGCVVLHLTYIGRSEWFEYLHYTRLDFQYDKAGSGWWCFSRHLNYLMEWLSFVFWTLIQGESTFLSYLPLVFLGVFLYFRMRRDEMRCLAKYGQYWLQYTNRVPFLLVPNVY</sequence>
<organism evidence="23">
    <name type="scientific">Enterobius vermicularis</name>
    <name type="common">Human pinworm</name>
    <dbReference type="NCBI Taxonomy" id="51028"/>
    <lineage>
        <taxon>Eukaryota</taxon>
        <taxon>Metazoa</taxon>
        <taxon>Ecdysozoa</taxon>
        <taxon>Nematoda</taxon>
        <taxon>Chromadorea</taxon>
        <taxon>Rhabditida</taxon>
        <taxon>Spirurina</taxon>
        <taxon>Oxyuridomorpha</taxon>
        <taxon>Oxyuroidea</taxon>
        <taxon>Oxyuridae</taxon>
        <taxon>Enterobius</taxon>
    </lineage>
</organism>
<keyword evidence="11" id="KW-0756">Sterol biosynthesis</keyword>
<proteinExistence type="inferred from homology"/>
<dbReference type="GO" id="GO:0005789">
    <property type="term" value="C:endoplasmic reticulum membrane"/>
    <property type="evidence" value="ECO:0007669"/>
    <property type="project" value="TreeGrafter"/>
</dbReference>
<evidence type="ECO:0000313" key="21">
    <source>
        <dbReference type="EMBL" id="VDD95227.1"/>
    </source>
</evidence>
<keyword evidence="10" id="KW-0560">Oxidoreductase</keyword>
<evidence type="ECO:0000256" key="16">
    <source>
        <dbReference type="ARBA" id="ARBA00038851"/>
    </source>
</evidence>
<keyword evidence="22" id="KW-1185">Reference proteome</keyword>
<dbReference type="PANTHER" id="PTHR21257:SF38">
    <property type="entry name" value="7-DEHYDROCHOLESTEROL REDUCTASE"/>
    <property type="match status" value="1"/>
</dbReference>
<keyword evidence="3" id="KW-0444">Lipid biosynthesis</keyword>
<reference evidence="23" key="1">
    <citation type="submission" date="2017-02" db="UniProtKB">
        <authorList>
            <consortium name="WormBaseParasite"/>
        </authorList>
    </citation>
    <scope>IDENTIFICATION</scope>
</reference>
<keyword evidence="12" id="KW-0443">Lipid metabolism</keyword>
<dbReference type="STRING" id="51028.A0A0N4VII2"/>
<dbReference type="Proteomes" id="UP000274131">
    <property type="component" value="Unassembled WGS sequence"/>
</dbReference>
<evidence type="ECO:0000256" key="14">
    <source>
        <dbReference type="ARBA" id="ARBA00023166"/>
    </source>
</evidence>
<evidence type="ECO:0000256" key="2">
    <source>
        <dbReference type="ARBA" id="ARBA00005402"/>
    </source>
</evidence>
<keyword evidence="5 20" id="KW-0812">Transmembrane</keyword>
<accession>A0A0N4VII2</accession>
<feature type="transmembrane region" description="Helical" evidence="20">
    <location>
        <begin position="52"/>
        <end position="72"/>
    </location>
</feature>
<evidence type="ECO:0000313" key="23">
    <source>
        <dbReference type="WBParaSite" id="EVEC_0001063501-mRNA-1"/>
    </source>
</evidence>
<evidence type="ECO:0000256" key="11">
    <source>
        <dbReference type="ARBA" id="ARBA00023011"/>
    </source>
</evidence>
<comment type="similarity">
    <text evidence="2">Belongs to the ERG4/ERG24 family.</text>
</comment>
<evidence type="ECO:0000313" key="22">
    <source>
        <dbReference type="Proteomes" id="UP000274131"/>
    </source>
</evidence>
<dbReference type="InterPro" id="IPR001171">
    <property type="entry name" value="ERG24_DHCR-like"/>
</dbReference>
<evidence type="ECO:0000256" key="3">
    <source>
        <dbReference type="ARBA" id="ARBA00022516"/>
    </source>
</evidence>
<dbReference type="GO" id="GO:0016132">
    <property type="term" value="P:brassinosteroid biosynthetic process"/>
    <property type="evidence" value="ECO:0007669"/>
    <property type="project" value="TreeGrafter"/>
</dbReference>
<evidence type="ECO:0000256" key="19">
    <source>
        <dbReference type="ARBA" id="ARBA00047826"/>
    </source>
</evidence>
<evidence type="ECO:0000256" key="5">
    <source>
        <dbReference type="ARBA" id="ARBA00022692"/>
    </source>
</evidence>
<comment type="subcellular location">
    <subcellularLocation>
        <location evidence="1">Membrane</location>
        <topology evidence="1">Multi-pass membrane protein</topology>
    </subcellularLocation>
</comment>
<keyword evidence="7" id="KW-0521">NADP</keyword>
<dbReference type="EMBL" id="UXUI01010429">
    <property type="protein sequence ID" value="VDD95227.1"/>
    <property type="molecule type" value="Genomic_DNA"/>
</dbReference>
<name>A0A0N4VII2_ENTVE</name>
<dbReference type="GO" id="GO:0047598">
    <property type="term" value="F:7-dehydrocholesterol reductase activity"/>
    <property type="evidence" value="ECO:0007669"/>
    <property type="project" value="UniProtKB-EC"/>
</dbReference>
<reference evidence="21 22" key="2">
    <citation type="submission" date="2018-10" db="EMBL/GenBank/DDBJ databases">
        <authorList>
            <consortium name="Pathogen Informatics"/>
        </authorList>
    </citation>
    <scope>NUCLEOTIDE SEQUENCE [LARGE SCALE GENOMIC DNA]</scope>
</reference>
<evidence type="ECO:0000256" key="8">
    <source>
        <dbReference type="ARBA" id="ARBA00022955"/>
    </source>
</evidence>
<dbReference type="Pfam" id="PF01222">
    <property type="entry name" value="ERG4_ERG24"/>
    <property type="match status" value="2"/>
</dbReference>
<keyword evidence="15" id="KW-0753">Steroid metabolism</keyword>
<evidence type="ECO:0000256" key="1">
    <source>
        <dbReference type="ARBA" id="ARBA00004141"/>
    </source>
</evidence>
<dbReference type="EC" id="1.3.1.21" evidence="16"/>
<keyword evidence="6" id="KW-0152">Cholesterol biosynthesis</keyword>
<keyword evidence="13 20" id="KW-0472">Membrane</keyword>
<keyword evidence="4" id="KW-0153">Cholesterol metabolism</keyword>
<keyword evidence="14" id="KW-1207">Sterol metabolism</keyword>
<evidence type="ECO:0000256" key="20">
    <source>
        <dbReference type="SAM" id="Phobius"/>
    </source>
</evidence>